<dbReference type="RefSeq" id="WP_328936425.1">
    <property type="nucleotide sequence ID" value="NZ_CP108133.1"/>
</dbReference>
<dbReference type="Proteomes" id="UP001432166">
    <property type="component" value="Chromosome"/>
</dbReference>
<evidence type="ECO:0008006" key="5">
    <source>
        <dbReference type="Google" id="ProtNLM"/>
    </source>
</evidence>
<accession>A0ABZ1J6L6</accession>
<keyword evidence="2" id="KW-0812">Transmembrane</keyword>
<keyword evidence="4" id="KW-1185">Reference proteome</keyword>
<dbReference type="EMBL" id="CP108133">
    <property type="protein sequence ID" value="WTP47088.1"/>
    <property type="molecule type" value="Genomic_DNA"/>
</dbReference>
<reference evidence="3" key="1">
    <citation type="submission" date="2022-10" db="EMBL/GenBank/DDBJ databases">
        <title>The complete genomes of actinobacterial strains from the NBC collection.</title>
        <authorList>
            <person name="Joergensen T.S."/>
            <person name="Alvarez Arevalo M."/>
            <person name="Sterndorff E.B."/>
            <person name="Faurdal D."/>
            <person name="Vuksanovic O."/>
            <person name="Mourched A.-S."/>
            <person name="Charusanti P."/>
            <person name="Shaw S."/>
            <person name="Blin K."/>
            <person name="Weber T."/>
        </authorList>
    </citation>
    <scope>NUCLEOTIDE SEQUENCE</scope>
    <source>
        <strain evidence="3">NBC_00189</strain>
    </source>
</reference>
<evidence type="ECO:0000313" key="3">
    <source>
        <dbReference type="EMBL" id="WTP47088.1"/>
    </source>
</evidence>
<gene>
    <name evidence="3" type="ORF">OG288_01425</name>
</gene>
<protein>
    <recommendedName>
        <fullName evidence="5">SMODS and SLOG-associating 2TM effector domain-containing protein</fullName>
    </recommendedName>
</protein>
<keyword evidence="2" id="KW-0472">Membrane</keyword>
<evidence type="ECO:0000256" key="2">
    <source>
        <dbReference type="SAM" id="Phobius"/>
    </source>
</evidence>
<feature type="region of interest" description="Disordered" evidence="1">
    <location>
        <begin position="115"/>
        <end position="136"/>
    </location>
</feature>
<keyword evidence="2" id="KW-1133">Transmembrane helix</keyword>
<evidence type="ECO:0000313" key="4">
    <source>
        <dbReference type="Proteomes" id="UP001432166"/>
    </source>
</evidence>
<proteinExistence type="predicted"/>
<evidence type="ECO:0000256" key="1">
    <source>
        <dbReference type="SAM" id="MobiDB-lite"/>
    </source>
</evidence>
<feature type="transmembrane region" description="Helical" evidence="2">
    <location>
        <begin position="6"/>
        <end position="31"/>
    </location>
</feature>
<name>A0ABZ1J6L6_9ACTN</name>
<organism evidence="3 4">
    <name type="scientific">Streptomyces tauricus</name>
    <dbReference type="NCBI Taxonomy" id="68274"/>
    <lineage>
        <taxon>Bacteria</taxon>
        <taxon>Bacillati</taxon>
        <taxon>Actinomycetota</taxon>
        <taxon>Actinomycetes</taxon>
        <taxon>Kitasatosporales</taxon>
        <taxon>Streptomycetaceae</taxon>
        <taxon>Streptomyces</taxon>
        <taxon>Streptomyces aurantiacus group</taxon>
    </lineage>
</organism>
<sequence length="136" mass="15685">MTDHFVSLIANLLTVFCALAIGTRIGYVVAVRSTVHHMELMNRHFEYSRQLFESRQKQQREMDWHLRSRDDLKSSYEVLGIWLHQVGQTVDEIYFGAASDKEPMREKAAVLVSAPPGRWCHPDQATSEGTHNRRTS</sequence>